<evidence type="ECO:0000256" key="1">
    <source>
        <dbReference type="ARBA" id="ARBA00022722"/>
    </source>
</evidence>
<protein>
    <recommendedName>
        <fullName evidence="4">TNase-like domain-containing protein</fullName>
    </recommendedName>
</protein>
<dbReference type="AlphaFoldDB" id="X1C8N0"/>
<gene>
    <name evidence="5" type="ORF">S01H4_48608</name>
</gene>
<dbReference type="PROSITE" id="PS50830">
    <property type="entry name" value="TNASE_3"/>
    <property type="match status" value="1"/>
</dbReference>
<sequence length="143" mass="15835">SALYAGQFKITSVIAGDAVVIESHNLKLRVRLAGIDSPEIPGQPYGQHAKRHLADLVLNKSVDLKRYGKDRYGWILGVLYAGTKNVNLEMVKAGYAEVSGEQLPKGFNIAPYLMAEAEARKAKQGMWVQGDNYVSPGHWRKMH</sequence>
<evidence type="ECO:0000256" key="3">
    <source>
        <dbReference type="ARBA" id="ARBA00022801"/>
    </source>
</evidence>
<accession>X1C8N0</accession>
<keyword evidence="3" id="KW-0378">Hydrolase</keyword>
<dbReference type="GO" id="GO:0004519">
    <property type="term" value="F:endonuclease activity"/>
    <property type="evidence" value="ECO:0007669"/>
    <property type="project" value="UniProtKB-KW"/>
</dbReference>
<dbReference type="GO" id="GO:0016787">
    <property type="term" value="F:hydrolase activity"/>
    <property type="evidence" value="ECO:0007669"/>
    <property type="project" value="UniProtKB-KW"/>
</dbReference>
<dbReference type="PANTHER" id="PTHR12302:SF3">
    <property type="entry name" value="SERINE_THREONINE-PROTEIN KINASE 31"/>
    <property type="match status" value="1"/>
</dbReference>
<dbReference type="InterPro" id="IPR016071">
    <property type="entry name" value="Staphylococal_nuclease_OB-fold"/>
</dbReference>
<comment type="caution">
    <text evidence="5">The sequence shown here is derived from an EMBL/GenBank/DDBJ whole genome shotgun (WGS) entry which is preliminary data.</text>
</comment>
<dbReference type="Pfam" id="PF00565">
    <property type="entry name" value="SNase"/>
    <property type="match status" value="1"/>
</dbReference>
<name>X1C8N0_9ZZZZ</name>
<reference evidence="5" key="1">
    <citation type="journal article" date="2014" name="Front. Microbiol.">
        <title>High frequency of phylogenetically diverse reductive dehalogenase-homologous genes in deep subseafloor sedimentary metagenomes.</title>
        <authorList>
            <person name="Kawai M."/>
            <person name="Futagami T."/>
            <person name="Toyoda A."/>
            <person name="Takaki Y."/>
            <person name="Nishi S."/>
            <person name="Hori S."/>
            <person name="Arai W."/>
            <person name="Tsubouchi T."/>
            <person name="Morono Y."/>
            <person name="Uchiyama I."/>
            <person name="Ito T."/>
            <person name="Fujiyama A."/>
            <person name="Inagaki F."/>
            <person name="Takami H."/>
        </authorList>
    </citation>
    <scope>NUCLEOTIDE SEQUENCE</scope>
    <source>
        <strain evidence="5">Expedition CK06-06</strain>
    </source>
</reference>
<keyword evidence="1" id="KW-0540">Nuclease</keyword>
<dbReference type="Gene3D" id="2.40.50.90">
    <property type="match status" value="1"/>
</dbReference>
<evidence type="ECO:0000313" key="5">
    <source>
        <dbReference type="EMBL" id="GAG92763.1"/>
    </source>
</evidence>
<feature type="non-terminal residue" evidence="5">
    <location>
        <position position="1"/>
    </location>
</feature>
<keyword evidence="2" id="KW-0255">Endonuclease</keyword>
<dbReference type="PANTHER" id="PTHR12302">
    <property type="entry name" value="EBNA2 BINDING PROTEIN P100"/>
    <property type="match status" value="1"/>
</dbReference>
<dbReference type="EMBL" id="BART01027415">
    <property type="protein sequence ID" value="GAG92763.1"/>
    <property type="molecule type" value="Genomic_DNA"/>
</dbReference>
<evidence type="ECO:0000259" key="4">
    <source>
        <dbReference type="PROSITE" id="PS50830"/>
    </source>
</evidence>
<dbReference type="InterPro" id="IPR035437">
    <property type="entry name" value="SNase_OB-fold_sf"/>
</dbReference>
<dbReference type="SUPFAM" id="SSF50199">
    <property type="entry name" value="Staphylococcal nuclease"/>
    <property type="match status" value="1"/>
</dbReference>
<proteinExistence type="predicted"/>
<organism evidence="5">
    <name type="scientific">marine sediment metagenome</name>
    <dbReference type="NCBI Taxonomy" id="412755"/>
    <lineage>
        <taxon>unclassified sequences</taxon>
        <taxon>metagenomes</taxon>
        <taxon>ecological metagenomes</taxon>
    </lineage>
</organism>
<feature type="domain" description="TNase-like" evidence="4">
    <location>
        <begin position="9"/>
        <end position="129"/>
    </location>
</feature>
<evidence type="ECO:0000256" key="2">
    <source>
        <dbReference type="ARBA" id="ARBA00022759"/>
    </source>
</evidence>
<dbReference type="SMART" id="SM00318">
    <property type="entry name" value="SNc"/>
    <property type="match status" value="1"/>
</dbReference>